<evidence type="ECO:0000256" key="4">
    <source>
        <dbReference type="ARBA" id="ARBA00022525"/>
    </source>
</evidence>
<dbReference type="GO" id="GO:0006954">
    <property type="term" value="P:inflammatory response"/>
    <property type="evidence" value="ECO:0007669"/>
    <property type="project" value="UniProtKB-KW"/>
</dbReference>
<dbReference type="Proteomes" id="UP000265160">
    <property type="component" value="LG18"/>
</dbReference>
<dbReference type="InterPro" id="IPR039809">
    <property type="entry name" value="Chemokine_b/g/d"/>
</dbReference>
<dbReference type="GO" id="GO:0006955">
    <property type="term" value="P:immune response"/>
    <property type="evidence" value="ECO:0007669"/>
    <property type="project" value="InterPro"/>
</dbReference>
<accession>A0A3P9AS30</accession>
<feature type="domain" description="Chemokine interleukin-8-like" evidence="9">
    <location>
        <begin position="30"/>
        <end position="90"/>
    </location>
</feature>
<reference evidence="10" key="3">
    <citation type="submission" date="2025-09" db="UniProtKB">
        <authorList>
            <consortium name="Ensembl"/>
        </authorList>
    </citation>
    <scope>IDENTIFICATION</scope>
</reference>
<keyword evidence="7" id="KW-0395">Inflammatory response</keyword>
<dbReference type="PANTHER" id="PTHR12015:SF108">
    <property type="entry name" value="C-C MOTIF CHEMOKINE 20"/>
    <property type="match status" value="1"/>
</dbReference>
<reference evidence="10 11" key="1">
    <citation type="journal article" date="2014" name="Nature">
        <title>The genomic substrate for adaptive radiation in African cichlid fish.</title>
        <authorList>
            <person name="Brawand D."/>
            <person name="Wagner C.E."/>
            <person name="Li Y.I."/>
            <person name="Malinsky M."/>
            <person name="Keller I."/>
            <person name="Fan S."/>
            <person name="Simakov O."/>
            <person name="Ng A.Y."/>
            <person name="Lim Z.W."/>
            <person name="Bezault E."/>
            <person name="Turner-Maier J."/>
            <person name="Johnson J."/>
            <person name="Alcazar R."/>
            <person name="Noh H.J."/>
            <person name="Russell P."/>
            <person name="Aken B."/>
            <person name="Alfoldi J."/>
            <person name="Amemiya C."/>
            <person name="Azzouzi N."/>
            <person name="Baroiller J.F."/>
            <person name="Barloy-Hubler F."/>
            <person name="Berlin A."/>
            <person name="Bloomquist R."/>
            <person name="Carleton K.L."/>
            <person name="Conte M.A."/>
            <person name="D'Cotta H."/>
            <person name="Eshel O."/>
            <person name="Gaffney L."/>
            <person name="Galibert F."/>
            <person name="Gante H.F."/>
            <person name="Gnerre S."/>
            <person name="Greuter L."/>
            <person name="Guyon R."/>
            <person name="Haddad N.S."/>
            <person name="Haerty W."/>
            <person name="Harris R.M."/>
            <person name="Hofmann H.A."/>
            <person name="Hourlier T."/>
            <person name="Hulata G."/>
            <person name="Jaffe D.B."/>
            <person name="Lara M."/>
            <person name="Lee A.P."/>
            <person name="MacCallum I."/>
            <person name="Mwaiko S."/>
            <person name="Nikaido M."/>
            <person name="Nishihara H."/>
            <person name="Ozouf-Costaz C."/>
            <person name="Penman D.J."/>
            <person name="Przybylski D."/>
            <person name="Rakotomanga M."/>
            <person name="Renn S.C.P."/>
            <person name="Ribeiro F.J."/>
            <person name="Ron M."/>
            <person name="Salzburger W."/>
            <person name="Sanchez-Pulido L."/>
            <person name="Santos M.E."/>
            <person name="Searle S."/>
            <person name="Sharpe T."/>
            <person name="Swofford R."/>
            <person name="Tan F.J."/>
            <person name="Williams L."/>
            <person name="Young S."/>
            <person name="Yin S."/>
            <person name="Okada N."/>
            <person name="Kocher T.D."/>
            <person name="Miska E.A."/>
            <person name="Lander E.S."/>
            <person name="Venkatesh B."/>
            <person name="Fernald R.D."/>
            <person name="Meyer A."/>
            <person name="Ponting C.P."/>
            <person name="Streelman J.T."/>
            <person name="Lindblad-Toh K."/>
            <person name="Seehausen O."/>
            <person name="Di Palma F."/>
        </authorList>
    </citation>
    <scope>NUCLEOTIDE SEQUENCE</scope>
</reference>
<evidence type="ECO:0000259" key="9">
    <source>
        <dbReference type="SMART" id="SM00199"/>
    </source>
</evidence>
<keyword evidence="6" id="KW-1015">Disulfide bond</keyword>
<name>A0A3P9AS30_9CICH</name>
<dbReference type="Gene3D" id="2.40.50.40">
    <property type="match status" value="1"/>
</dbReference>
<keyword evidence="4" id="KW-0964">Secreted</keyword>
<organism evidence="10 11">
    <name type="scientific">Maylandia zebra</name>
    <name type="common">zebra mbuna</name>
    <dbReference type="NCBI Taxonomy" id="106582"/>
    <lineage>
        <taxon>Eukaryota</taxon>
        <taxon>Metazoa</taxon>
        <taxon>Chordata</taxon>
        <taxon>Craniata</taxon>
        <taxon>Vertebrata</taxon>
        <taxon>Euteleostomi</taxon>
        <taxon>Actinopterygii</taxon>
        <taxon>Neopterygii</taxon>
        <taxon>Teleostei</taxon>
        <taxon>Neoteleostei</taxon>
        <taxon>Acanthomorphata</taxon>
        <taxon>Ovalentaria</taxon>
        <taxon>Cichlomorphae</taxon>
        <taxon>Cichliformes</taxon>
        <taxon>Cichlidae</taxon>
        <taxon>African cichlids</taxon>
        <taxon>Pseudocrenilabrinae</taxon>
        <taxon>Haplochromini</taxon>
        <taxon>Maylandia</taxon>
        <taxon>Maylandia zebra complex</taxon>
    </lineage>
</organism>
<evidence type="ECO:0000256" key="7">
    <source>
        <dbReference type="ARBA" id="ARBA00023198"/>
    </source>
</evidence>
<evidence type="ECO:0000256" key="5">
    <source>
        <dbReference type="ARBA" id="ARBA00022729"/>
    </source>
</evidence>
<dbReference type="GO" id="GO:0008009">
    <property type="term" value="F:chemokine activity"/>
    <property type="evidence" value="ECO:0007669"/>
    <property type="project" value="InterPro"/>
</dbReference>
<evidence type="ECO:0000256" key="1">
    <source>
        <dbReference type="ARBA" id="ARBA00004613"/>
    </source>
</evidence>
<dbReference type="InterPro" id="IPR001811">
    <property type="entry name" value="Chemokine_IL8-like_dom"/>
</dbReference>
<proteinExistence type="predicted"/>
<dbReference type="AlphaFoldDB" id="A0A3P9AS30"/>
<comment type="subcellular location">
    <subcellularLocation>
        <location evidence="1">Secreted</location>
    </subcellularLocation>
</comment>
<dbReference type="SUPFAM" id="SSF54117">
    <property type="entry name" value="Interleukin 8-like chemokines"/>
    <property type="match status" value="1"/>
</dbReference>
<dbReference type="FunFam" id="2.40.50.40:FF:000012">
    <property type="entry name" value="C-C motif chemokine"/>
    <property type="match status" value="1"/>
</dbReference>
<dbReference type="CDD" id="cd00272">
    <property type="entry name" value="Chemokine_CC"/>
    <property type="match status" value="1"/>
</dbReference>
<sequence>MAPRGTITLTALLLCFILGILCPAPAECARASCCTSYSKTPVSFNRIKGYREQRNWENCRIEAIIFYTVANRQMCANPKAEWVKKLLEQLRYDMLTHFKMSIRGCLDAHLKICKSIKRFVFGISHVRTTYFFSAKLKNMSKGGSVKKTGNASGRDGSGSDLTATEAFTAY</sequence>
<keyword evidence="2" id="KW-0145">Chemotaxis</keyword>
<dbReference type="SMART" id="SM00199">
    <property type="entry name" value="SCY"/>
    <property type="match status" value="1"/>
</dbReference>
<evidence type="ECO:0000256" key="8">
    <source>
        <dbReference type="SAM" id="SignalP"/>
    </source>
</evidence>
<reference evidence="10" key="2">
    <citation type="submission" date="2025-08" db="UniProtKB">
        <authorList>
            <consortium name="Ensembl"/>
        </authorList>
    </citation>
    <scope>IDENTIFICATION</scope>
</reference>
<keyword evidence="3" id="KW-0202">Cytokine</keyword>
<evidence type="ECO:0000256" key="3">
    <source>
        <dbReference type="ARBA" id="ARBA00022514"/>
    </source>
</evidence>
<evidence type="ECO:0000256" key="6">
    <source>
        <dbReference type="ARBA" id="ARBA00023157"/>
    </source>
</evidence>
<dbReference type="Ensembl" id="ENSMZET00005000483.1">
    <property type="protein sequence ID" value="ENSMZEP00005000423.1"/>
    <property type="gene ID" value="ENSMZEG00005000420.1"/>
</dbReference>
<keyword evidence="11" id="KW-1185">Reference proteome</keyword>
<feature type="signal peptide" evidence="8">
    <location>
        <begin position="1"/>
        <end position="28"/>
    </location>
</feature>
<evidence type="ECO:0000313" key="11">
    <source>
        <dbReference type="Proteomes" id="UP000265160"/>
    </source>
</evidence>
<dbReference type="Pfam" id="PF00048">
    <property type="entry name" value="IL8"/>
    <property type="match status" value="1"/>
</dbReference>
<evidence type="ECO:0000313" key="10">
    <source>
        <dbReference type="Ensembl" id="ENSMZEP00005000423.1"/>
    </source>
</evidence>
<dbReference type="InterPro" id="IPR036048">
    <property type="entry name" value="Interleukin_8-like_sf"/>
</dbReference>
<dbReference type="GeneTree" id="ENSGT00940000174809"/>
<dbReference type="STRING" id="106582.ENSMZEP00005000423"/>
<protein>
    <submittedName>
        <fullName evidence="10">C-C motif chemokine 20</fullName>
    </submittedName>
</protein>
<evidence type="ECO:0000256" key="2">
    <source>
        <dbReference type="ARBA" id="ARBA00022500"/>
    </source>
</evidence>
<keyword evidence="5 8" id="KW-0732">Signal</keyword>
<dbReference type="GO" id="GO:0005615">
    <property type="term" value="C:extracellular space"/>
    <property type="evidence" value="ECO:0007669"/>
    <property type="project" value="UniProtKB-KW"/>
</dbReference>
<feature type="chain" id="PRO_5018036523" evidence="8">
    <location>
        <begin position="29"/>
        <end position="170"/>
    </location>
</feature>
<dbReference type="PANTHER" id="PTHR12015">
    <property type="entry name" value="SMALL INDUCIBLE CYTOKINE A"/>
    <property type="match status" value="1"/>
</dbReference>